<dbReference type="AlphaFoldDB" id="A0AAJ7TDA6"/>
<dbReference type="PANTHER" id="PTHR11215">
    <property type="entry name" value="METAL DEPENDENT HYDROLASE - RELATED"/>
    <property type="match status" value="1"/>
</dbReference>
<organism evidence="4 5">
    <name type="scientific">Petromyzon marinus</name>
    <name type="common">Sea lamprey</name>
    <dbReference type="NCBI Taxonomy" id="7757"/>
    <lineage>
        <taxon>Eukaryota</taxon>
        <taxon>Metazoa</taxon>
        <taxon>Chordata</taxon>
        <taxon>Craniata</taxon>
        <taxon>Vertebrata</taxon>
        <taxon>Cyclostomata</taxon>
        <taxon>Hyperoartia</taxon>
        <taxon>Petromyzontiformes</taxon>
        <taxon>Petromyzontidae</taxon>
        <taxon>Petromyzon</taxon>
    </lineage>
</organism>
<proteinExistence type="inferred from homology"/>
<keyword evidence="3" id="KW-0732">Signal</keyword>
<dbReference type="PANTHER" id="PTHR11215:SF1">
    <property type="entry name" value="MYG1 EXONUCLEASE"/>
    <property type="match status" value="1"/>
</dbReference>
<comment type="similarity">
    <text evidence="1">Belongs to the MYG1 family.</text>
</comment>
<dbReference type="Pfam" id="PF03690">
    <property type="entry name" value="MYG1_exonuc"/>
    <property type="match status" value="1"/>
</dbReference>
<feature type="compositionally biased region" description="Basic and acidic residues" evidence="2">
    <location>
        <begin position="218"/>
        <end position="232"/>
    </location>
</feature>
<sequence>MLLPLMPLLPLPLLRFPLAVTPLLMSPGPCSPKRLRTMATIGTHDGTFHCDEVLACFLLRQLPRYKDAKVVRTRDPKALATCDVVVDVGGEYDPGRHRYDHHQRSFAETMHSLCAEKPWVTKLSSAGLVYMHFGEEVITSITGLGKEDANVTTLYNKMYEKFVEEVDAIDNGISQHDGEPRYAITTGLSARVGRLNPMWNDPDQSGDSLAPVRSASRSPRDTARQPHPERAPTESSPRPWCLTSASTVAYINHRLFRCRLQSRGIAPLLMMMVHMALVRSAVASAPGNIGPKGEKMMDLGVGDALAEVDAEYPSQTPLVDCVRFPTQIRCH</sequence>
<name>A0AAJ7TDA6_PETMA</name>
<evidence type="ECO:0000256" key="2">
    <source>
        <dbReference type="SAM" id="MobiDB-lite"/>
    </source>
</evidence>
<dbReference type="GO" id="GO:0005634">
    <property type="term" value="C:nucleus"/>
    <property type="evidence" value="ECO:0007669"/>
    <property type="project" value="TreeGrafter"/>
</dbReference>
<feature type="region of interest" description="Disordered" evidence="2">
    <location>
        <begin position="195"/>
        <end position="238"/>
    </location>
</feature>
<gene>
    <name evidence="5" type="primary">MYG1</name>
</gene>
<dbReference type="RefSeq" id="XP_032815724.1">
    <property type="nucleotide sequence ID" value="XM_032959833.1"/>
</dbReference>
<evidence type="ECO:0000256" key="1">
    <source>
        <dbReference type="ARBA" id="ARBA00010105"/>
    </source>
</evidence>
<dbReference type="InterPro" id="IPR003226">
    <property type="entry name" value="MYG1_exonuclease"/>
</dbReference>
<evidence type="ECO:0000313" key="4">
    <source>
        <dbReference type="Proteomes" id="UP001318040"/>
    </source>
</evidence>
<feature type="chain" id="PRO_5042559187" evidence="3">
    <location>
        <begin position="33"/>
        <end position="331"/>
    </location>
</feature>
<dbReference type="Proteomes" id="UP001318040">
    <property type="component" value="Chromosome 2"/>
</dbReference>
<keyword evidence="4" id="KW-1185">Reference proteome</keyword>
<accession>A0AAJ7TDA6</accession>
<feature type="signal peptide" evidence="3">
    <location>
        <begin position="1"/>
        <end position="32"/>
    </location>
</feature>
<dbReference type="GO" id="GO:0005737">
    <property type="term" value="C:cytoplasm"/>
    <property type="evidence" value="ECO:0007669"/>
    <property type="project" value="TreeGrafter"/>
</dbReference>
<evidence type="ECO:0000256" key="3">
    <source>
        <dbReference type="SAM" id="SignalP"/>
    </source>
</evidence>
<evidence type="ECO:0000313" key="5">
    <source>
        <dbReference type="RefSeq" id="XP_032815724.1"/>
    </source>
</evidence>
<dbReference type="CTD" id="60314"/>
<reference evidence="5" key="1">
    <citation type="submission" date="2025-08" db="UniProtKB">
        <authorList>
            <consortium name="RefSeq"/>
        </authorList>
    </citation>
    <scope>IDENTIFICATION</scope>
    <source>
        <tissue evidence="5">Sperm</tissue>
    </source>
</reference>
<protein>
    <submittedName>
        <fullName evidence="5">UPF0160 protein MYG1, mitochondrial isoform X2</fullName>
    </submittedName>
</protein>